<dbReference type="GO" id="GO:0031012">
    <property type="term" value="C:extracellular matrix"/>
    <property type="evidence" value="ECO:0007669"/>
    <property type="project" value="TreeGrafter"/>
</dbReference>
<dbReference type="Gene3D" id="3.80.10.10">
    <property type="entry name" value="Ribonuclease Inhibitor"/>
    <property type="match status" value="2"/>
</dbReference>
<dbReference type="SUPFAM" id="SSF52058">
    <property type="entry name" value="L domain-like"/>
    <property type="match status" value="1"/>
</dbReference>
<dbReference type="PANTHER" id="PTHR24373:SF370">
    <property type="entry name" value="FISH-LIPS, ISOFORM E"/>
    <property type="match status" value="1"/>
</dbReference>
<dbReference type="Pfam" id="PF13855">
    <property type="entry name" value="LRR_8"/>
    <property type="match status" value="1"/>
</dbReference>
<dbReference type="InterPro" id="IPR003591">
    <property type="entry name" value="Leu-rich_rpt_typical-subtyp"/>
</dbReference>
<dbReference type="InterPro" id="IPR050328">
    <property type="entry name" value="Dev_Immune_Receptor"/>
</dbReference>
<keyword evidence="5" id="KW-1185">Reference proteome</keyword>
<name>A0A814I5X9_9BILA</name>
<keyword evidence="3" id="KW-0677">Repeat</keyword>
<dbReference type="PANTHER" id="PTHR24373">
    <property type="entry name" value="SLIT RELATED LEUCINE-RICH REPEAT NEURONAL PROTEIN"/>
    <property type="match status" value="1"/>
</dbReference>
<evidence type="ECO:0000256" key="2">
    <source>
        <dbReference type="ARBA" id="ARBA00022729"/>
    </source>
</evidence>
<comment type="caution">
    <text evidence="4">The sequence shown here is derived from an EMBL/GenBank/DDBJ whole genome shotgun (WGS) entry which is preliminary data.</text>
</comment>
<evidence type="ECO:0000256" key="1">
    <source>
        <dbReference type="ARBA" id="ARBA00022614"/>
    </source>
</evidence>
<dbReference type="EMBL" id="CAJNOC010004390">
    <property type="protein sequence ID" value="CAF1020047.1"/>
    <property type="molecule type" value="Genomic_DNA"/>
</dbReference>
<gene>
    <name evidence="4" type="ORF">OXX778_LOCUS17333</name>
</gene>
<dbReference type="OrthoDB" id="676979at2759"/>
<dbReference type="SMART" id="SM00369">
    <property type="entry name" value="LRR_TYP"/>
    <property type="match status" value="4"/>
</dbReference>
<dbReference type="Proteomes" id="UP000663879">
    <property type="component" value="Unassembled WGS sequence"/>
</dbReference>
<evidence type="ECO:0000313" key="4">
    <source>
        <dbReference type="EMBL" id="CAF1020047.1"/>
    </source>
</evidence>
<evidence type="ECO:0000256" key="3">
    <source>
        <dbReference type="ARBA" id="ARBA00022737"/>
    </source>
</evidence>
<sequence length="579" mass="67580">MSKTIKKQDILDYYDDLLNKIDTQSEKILSKQGLSEDGRSTINQERSKIMSKIKHIEKINLDSFYFQPFCFFVPNEKILTNKIAHRTKYEFKNEIGKLIILNNQIDSDLAEKISNFINHGKIPDDFYFDSFKDVLEFTVTNKLIENNFNNLIIDLSNSDLNILKQLELDDYTKRFKRIRLENINFLETLINIRSVECLKTTISKMYPFPNFFGYFPCLKNLEIYDANLEFIPSNAFSNLLELETLLIHESRVRSIEKDAFSGLKSLKKLDLRYGRDAETLDNDIFKDLINLEELFIESFDVSIIEQNAFKNLKKLQTLFLSKNKIEQMTLNGLTSLKHFYLIGERNKFEYNSNFFKYCPNLTVIYLENSFKSQLPADIFNSLQCLKYLEFGGTNSNIKILTNLDFLKPLHKLEYLHLTLNESLFESFSQVKLPNLKYLSIKCRTIPLLEDNFENLVTLKIDLREKLTPGCLNKQKGIKNLLLIFDDNRKLGYIDSTFFNTLDNLDYLNVRSHSYSSIGGINLKTGECFAELFDKRKKLKKKIDPLVEISNEEAVIDVYFGLSDEVKNAIETVKLALSIY</sequence>
<evidence type="ECO:0000313" key="5">
    <source>
        <dbReference type="Proteomes" id="UP000663879"/>
    </source>
</evidence>
<protein>
    <submittedName>
        <fullName evidence="4">Uncharacterized protein</fullName>
    </submittedName>
</protein>
<reference evidence="4" key="1">
    <citation type="submission" date="2021-02" db="EMBL/GenBank/DDBJ databases">
        <authorList>
            <person name="Nowell W R."/>
        </authorList>
    </citation>
    <scope>NUCLEOTIDE SEQUENCE</scope>
    <source>
        <strain evidence="4">Ploen Becks lab</strain>
    </source>
</reference>
<dbReference type="InterPro" id="IPR032675">
    <property type="entry name" value="LRR_dom_sf"/>
</dbReference>
<organism evidence="4 5">
    <name type="scientific">Brachionus calyciflorus</name>
    <dbReference type="NCBI Taxonomy" id="104777"/>
    <lineage>
        <taxon>Eukaryota</taxon>
        <taxon>Metazoa</taxon>
        <taxon>Spiralia</taxon>
        <taxon>Gnathifera</taxon>
        <taxon>Rotifera</taxon>
        <taxon>Eurotatoria</taxon>
        <taxon>Monogononta</taxon>
        <taxon>Pseudotrocha</taxon>
        <taxon>Ploima</taxon>
        <taxon>Brachionidae</taxon>
        <taxon>Brachionus</taxon>
    </lineage>
</organism>
<keyword evidence="1" id="KW-0433">Leucine-rich repeat</keyword>
<dbReference type="InterPro" id="IPR001611">
    <property type="entry name" value="Leu-rich_rpt"/>
</dbReference>
<dbReference type="AlphaFoldDB" id="A0A814I5X9"/>
<accession>A0A814I5X9</accession>
<proteinExistence type="predicted"/>
<keyword evidence="2" id="KW-0732">Signal</keyword>
<dbReference type="GO" id="GO:0005615">
    <property type="term" value="C:extracellular space"/>
    <property type="evidence" value="ECO:0007669"/>
    <property type="project" value="TreeGrafter"/>
</dbReference>